<proteinExistence type="predicted"/>
<organism evidence="2 3">
    <name type="scientific">Alosa alosa</name>
    <name type="common">allis shad</name>
    <dbReference type="NCBI Taxonomy" id="278164"/>
    <lineage>
        <taxon>Eukaryota</taxon>
        <taxon>Metazoa</taxon>
        <taxon>Chordata</taxon>
        <taxon>Craniata</taxon>
        <taxon>Vertebrata</taxon>
        <taxon>Euteleostomi</taxon>
        <taxon>Actinopterygii</taxon>
        <taxon>Neopterygii</taxon>
        <taxon>Teleostei</taxon>
        <taxon>Clupei</taxon>
        <taxon>Clupeiformes</taxon>
        <taxon>Clupeoidei</taxon>
        <taxon>Clupeidae</taxon>
        <taxon>Alosa</taxon>
    </lineage>
</organism>
<evidence type="ECO:0000313" key="2">
    <source>
        <dbReference type="EMBL" id="KAG5277100.1"/>
    </source>
</evidence>
<reference evidence="2" key="1">
    <citation type="submission" date="2020-10" db="EMBL/GenBank/DDBJ databases">
        <title>Chromosome-scale genome assembly of the Allis shad, Alosa alosa.</title>
        <authorList>
            <person name="Margot Z."/>
            <person name="Christophe K."/>
            <person name="Cabau C."/>
            <person name="Louis A."/>
            <person name="Berthelot C."/>
            <person name="Parey E."/>
            <person name="Roest Crollius H."/>
            <person name="Montfort J."/>
            <person name="Robinson-Rechavi M."/>
            <person name="Bucao C."/>
            <person name="Bouchez O."/>
            <person name="Gislard M."/>
            <person name="Lluch J."/>
            <person name="Milhes M."/>
            <person name="Lampietro C."/>
            <person name="Lopez Roques C."/>
            <person name="Donnadieu C."/>
            <person name="Braasch I."/>
            <person name="Desvignes T."/>
            <person name="Postlethwait J."/>
            <person name="Bobe J."/>
            <person name="Guiguen Y."/>
        </authorList>
    </citation>
    <scope>NUCLEOTIDE SEQUENCE</scope>
    <source>
        <strain evidence="2">M-15738</strain>
        <tissue evidence="2">Blood</tissue>
    </source>
</reference>
<evidence type="ECO:0000256" key="1">
    <source>
        <dbReference type="SAM" id="MobiDB-lite"/>
    </source>
</evidence>
<dbReference type="Proteomes" id="UP000823561">
    <property type="component" value="Chromosome 8"/>
</dbReference>
<dbReference type="EMBL" id="JADWDJ010000008">
    <property type="protein sequence ID" value="KAG5277100.1"/>
    <property type="molecule type" value="Genomic_DNA"/>
</dbReference>
<keyword evidence="3" id="KW-1185">Reference proteome</keyword>
<name>A0AAV6GTS7_9TELE</name>
<gene>
    <name evidence="2" type="ORF">AALO_G00113530</name>
</gene>
<comment type="caution">
    <text evidence="2">The sequence shown here is derived from an EMBL/GenBank/DDBJ whole genome shotgun (WGS) entry which is preliminary data.</text>
</comment>
<sequence length="84" mass="9022">MEAPVNSEKSQLVNEKNAKMYSLQLKSEFPDSKDSYPSMPVENGDVAGAIELRRPVRAHCPGHKASSTGSGTGCSLRRSSTSPQ</sequence>
<feature type="region of interest" description="Disordered" evidence="1">
    <location>
        <begin position="59"/>
        <end position="84"/>
    </location>
</feature>
<evidence type="ECO:0000313" key="3">
    <source>
        <dbReference type="Proteomes" id="UP000823561"/>
    </source>
</evidence>
<dbReference type="AlphaFoldDB" id="A0AAV6GTS7"/>
<protein>
    <submittedName>
        <fullName evidence="2">Uncharacterized protein</fullName>
    </submittedName>
</protein>
<accession>A0AAV6GTS7</accession>